<dbReference type="InterPro" id="IPR014710">
    <property type="entry name" value="RmlC-like_jellyroll"/>
</dbReference>
<protein>
    <submittedName>
        <fullName evidence="4">Cupin domain-containing protein</fullName>
    </submittedName>
</protein>
<comment type="caution">
    <text evidence="4">The sequence shown here is derived from an EMBL/GenBank/DDBJ whole genome shotgun (WGS) entry which is preliminary data.</text>
</comment>
<gene>
    <name evidence="4" type="ORF">FPZ49_07325</name>
</gene>
<evidence type="ECO:0000313" key="5">
    <source>
        <dbReference type="Proteomes" id="UP000317036"/>
    </source>
</evidence>
<reference evidence="4 5" key="1">
    <citation type="submission" date="2019-07" db="EMBL/GenBank/DDBJ databases">
        <authorList>
            <person name="Kim J."/>
        </authorList>
    </citation>
    <scope>NUCLEOTIDE SEQUENCE [LARGE SCALE GENOMIC DNA]</scope>
    <source>
        <strain evidence="4 5">JC52</strain>
    </source>
</reference>
<proteinExistence type="predicted"/>
<dbReference type="Proteomes" id="UP000317036">
    <property type="component" value="Unassembled WGS sequence"/>
</dbReference>
<dbReference type="InterPro" id="IPR011051">
    <property type="entry name" value="RmlC_Cupin_sf"/>
</dbReference>
<keyword evidence="5" id="KW-1185">Reference proteome</keyword>
<dbReference type="AlphaFoldDB" id="A0A559KEJ0"/>
<organism evidence="4 5">
    <name type="scientific">Paenibacillus cremeus</name>
    <dbReference type="NCBI Taxonomy" id="2163881"/>
    <lineage>
        <taxon>Bacteria</taxon>
        <taxon>Bacillati</taxon>
        <taxon>Bacillota</taxon>
        <taxon>Bacilli</taxon>
        <taxon>Bacillales</taxon>
        <taxon>Paenibacillaceae</taxon>
        <taxon>Paenibacillus</taxon>
    </lineage>
</organism>
<evidence type="ECO:0000313" key="4">
    <source>
        <dbReference type="EMBL" id="TVY10538.1"/>
    </source>
</evidence>
<evidence type="ECO:0000259" key="3">
    <source>
        <dbReference type="Pfam" id="PF02311"/>
    </source>
</evidence>
<feature type="region of interest" description="Disordered" evidence="2">
    <location>
        <begin position="36"/>
        <end position="60"/>
    </location>
</feature>
<sequence>MKGQLEIWIEDEQYDLREGDLFLIGPSELHRDRCPDPSCDGLTDSGLGGGRHGSGHYSDL</sequence>
<dbReference type="RefSeq" id="WP_144845051.1">
    <property type="nucleotide sequence ID" value="NZ_VNJI01000007.1"/>
</dbReference>
<dbReference type="Gene3D" id="2.60.120.10">
    <property type="entry name" value="Jelly Rolls"/>
    <property type="match status" value="1"/>
</dbReference>
<dbReference type="InterPro" id="IPR003313">
    <property type="entry name" value="AraC-bd"/>
</dbReference>
<accession>A0A559KEJ0</accession>
<evidence type="ECO:0000256" key="1">
    <source>
        <dbReference type="ARBA" id="ARBA00023125"/>
    </source>
</evidence>
<dbReference type="GO" id="GO:0006355">
    <property type="term" value="P:regulation of DNA-templated transcription"/>
    <property type="evidence" value="ECO:0007669"/>
    <property type="project" value="InterPro"/>
</dbReference>
<keyword evidence="1" id="KW-0238">DNA-binding</keyword>
<dbReference type="EMBL" id="VNJI01000007">
    <property type="protein sequence ID" value="TVY10538.1"/>
    <property type="molecule type" value="Genomic_DNA"/>
</dbReference>
<dbReference type="SUPFAM" id="SSF51182">
    <property type="entry name" value="RmlC-like cupins"/>
    <property type="match status" value="1"/>
</dbReference>
<evidence type="ECO:0000256" key="2">
    <source>
        <dbReference type="SAM" id="MobiDB-lite"/>
    </source>
</evidence>
<dbReference type="Pfam" id="PF02311">
    <property type="entry name" value="AraC_binding"/>
    <property type="match status" value="1"/>
</dbReference>
<feature type="domain" description="AraC-type arabinose-binding/dimerisation" evidence="3">
    <location>
        <begin position="1"/>
        <end position="32"/>
    </location>
</feature>
<name>A0A559KEJ0_9BACL</name>
<dbReference type="GO" id="GO:0003677">
    <property type="term" value="F:DNA binding"/>
    <property type="evidence" value="ECO:0007669"/>
    <property type="project" value="UniProtKB-KW"/>
</dbReference>
<dbReference type="OrthoDB" id="9774814at2"/>